<evidence type="ECO:0000256" key="6">
    <source>
        <dbReference type="SAM" id="SignalP"/>
    </source>
</evidence>
<evidence type="ECO:0000256" key="5">
    <source>
        <dbReference type="SAM" id="Phobius"/>
    </source>
</evidence>
<keyword evidence="2" id="KW-1015">Disulfide bond</keyword>
<evidence type="ECO:0000259" key="7">
    <source>
        <dbReference type="PROSITE" id="PS50835"/>
    </source>
</evidence>
<dbReference type="SUPFAM" id="SSF48726">
    <property type="entry name" value="Immunoglobulin"/>
    <property type="match status" value="2"/>
</dbReference>
<protein>
    <submittedName>
        <fullName evidence="8">CEA cell adhesion molecule 18</fullName>
    </submittedName>
</protein>
<feature type="transmembrane region" description="Helical" evidence="5">
    <location>
        <begin position="338"/>
        <end position="364"/>
    </location>
</feature>
<reference evidence="8 9" key="1">
    <citation type="submission" date="2018-10" db="EMBL/GenBank/DDBJ databases">
        <title>Improved assembly of the deer mouse Peromyscus maniculatus genome.</title>
        <authorList>
            <person name="Lassance J.-M."/>
            <person name="Hoekstra H.E."/>
        </authorList>
    </citation>
    <scope>NUCLEOTIDE SEQUENCE [LARGE SCALE GENOMIC DNA]</scope>
</reference>
<dbReference type="SMART" id="SM00408">
    <property type="entry name" value="IGc2"/>
    <property type="match status" value="1"/>
</dbReference>
<keyword evidence="1 6" id="KW-0732">Signal</keyword>
<dbReference type="InterPro" id="IPR052598">
    <property type="entry name" value="IgSF_CEA-related"/>
</dbReference>
<feature type="signal peptide" evidence="6">
    <location>
        <begin position="1"/>
        <end position="30"/>
    </location>
</feature>
<dbReference type="Proteomes" id="UP000694547">
    <property type="component" value="Chromosome 1"/>
</dbReference>
<dbReference type="Pfam" id="PF13895">
    <property type="entry name" value="Ig_2"/>
    <property type="match status" value="1"/>
</dbReference>
<sequence length="380" mass="42192">MDLSRPNRSPWRRLTLIASLLTCGICQASGQIFISPDSLTGIERFRTILTLENIPEDVLEYSWYRDMDNSTENMIFSYKPPNTRHPGPLYTGRENVTRAGSLVIRRSALNDTGYYTVVVDTGNGTQRATGWLEILKLESDPGISANASASAGVLVEGMDSVVAKCLTNSSNIRWYVNSVPTSGNNRMTISLDGKTLVIHRVSRYDHSLQCAIEDFPEILQRSEEIPLRVAYGPDYVSLRTQPDVFNGVLTAVTGSTVKLKCTCFSRPEPKYHWIHNGSLLSVSEENMTLPTLSWEQMGSYRCIVENPETQLAFYREVTIQPPRPLPAVHREFSISGSLVLLLIILATLGSAFICGMLVYTLIIFCSIGGTGHKSSWQTSP</sequence>
<reference evidence="8" key="2">
    <citation type="submission" date="2025-08" db="UniProtKB">
        <authorList>
            <consortium name="Ensembl"/>
        </authorList>
    </citation>
    <scope>IDENTIFICATION</scope>
</reference>
<keyword evidence="5" id="KW-0812">Transmembrane</keyword>
<keyword evidence="4" id="KW-0393">Immunoglobulin domain</keyword>
<dbReference type="PANTHER" id="PTHR44337:SF10">
    <property type="entry name" value="CARCINOEMBRYONIC ANTIGEN-RELATED CELL ADHESION MOLECULE 18"/>
    <property type="match status" value="1"/>
</dbReference>
<evidence type="ECO:0000256" key="1">
    <source>
        <dbReference type="ARBA" id="ARBA00022729"/>
    </source>
</evidence>
<dbReference type="InterPro" id="IPR013783">
    <property type="entry name" value="Ig-like_fold"/>
</dbReference>
<evidence type="ECO:0000313" key="8">
    <source>
        <dbReference type="Ensembl" id="ENSPEMP00000019008.1"/>
    </source>
</evidence>
<dbReference type="GeneTree" id="ENSGT01100000263479"/>
<accession>A0A8C8VXT5</accession>
<keyword evidence="3" id="KW-0325">Glycoprotein</keyword>
<evidence type="ECO:0000313" key="9">
    <source>
        <dbReference type="Proteomes" id="UP000694547"/>
    </source>
</evidence>
<feature type="chain" id="PRO_5034345885" evidence="6">
    <location>
        <begin position="31"/>
        <end position="380"/>
    </location>
</feature>
<dbReference type="PANTHER" id="PTHR44337">
    <property type="entry name" value="CARCINOEMBRYONIC ANTIGEN-RELATED CELL ADHESION MOLECULE 8"/>
    <property type="match status" value="1"/>
</dbReference>
<evidence type="ECO:0000256" key="4">
    <source>
        <dbReference type="ARBA" id="ARBA00023319"/>
    </source>
</evidence>
<organism evidence="8 9">
    <name type="scientific">Peromyscus maniculatus bairdii</name>
    <name type="common">Prairie deer mouse</name>
    <dbReference type="NCBI Taxonomy" id="230844"/>
    <lineage>
        <taxon>Eukaryota</taxon>
        <taxon>Metazoa</taxon>
        <taxon>Chordata</taxon>
        <taxon>Craniata</taxon>
        <taxon>Vertebrata</taxon>
        <taxon>Euteleostomi</taxon>
        <taxon>Mammalia</taxon>
        <taxon>Eutheria</taxon>
        <taxon>Euarchontoglires</taxon>
        <taxon>Glires</taxon>
        <taxon>Rodentia</taxon>
        <taxon>Myomorpha</taxon>
        <taxon>Muroidea</taxon>
        <taxon>Cricetidae</taxon>
        <taxon>Neotominae</taxon>
        <taxon>Peromyscus</taxon>
    </lineage>
</organism>
<dbReference type="InterPro" id="IPR003599">
    <property type="entry name" value="Ig_sub"/>
</dbReference>
<name>A0A8C8VXT5_PERMB</name>
<dbReference type="InterPro" id="IPR003598">
    <property type="entry name" value="Ig_sub2"/>
</dbReference>
<dbReference type="InterPro" id="IPR036179">
    <property type="entry name" value="Ig-like_dom_sf"/>
</dbReference>
<dbReference type="Pfam" id="PF07686">
    <property type="entry name" value="V-set"/>
    <property type="match status" value="1"/>
</dbReference>
<evidence type="ECO:0000256" key="3">
    <source>
        <dbReference type="ARBA" id="ARBA00023180"/>
    </source>
</evidence>
<keyword evidence="9" id="KW-1185">Reference proteome</keyword>
<feature type="domain" description="Ig-like" evidence="7">
    <location>
        <begin position="233"/>
        <end position="318"/>
    </location>
</feature>
<keyword evidence="5" id="KW-1133">Transmembrane helix</keyword>
<dbReference type="InterPro" id="IPR007110">
    <property type="entry name" value="Ig-like_dom"/>
</dbReference>
<dbReference type="AlphaFoldDB" id="A0A8C8VXT5"/>
<reference evidence="8" key="3">
    <citation type="submission" date="2025-09" db="UniProtKB">
        <authorList>
            <consortium name="Ensembl"/>
        </authorList>
    </citation>
    <scope>IDENTIFICATION</scope>
</reference>
<dbReference type="InterPro" id="IPR013106">
    <property type="entry name" value="Ig_V-set"/>
</dbReference>
<proteinExistence type="predicted"/>
<dbReference type="SMART" id="SM00409">
    <property type="entry name" value="IG"/>
    <property type="match status" value="3"/>
</dbReference>
<evidence type="ECO:0000256" key="2">
    <source>
        <dbReference type="ARBA" id="ARBA00023157"/>
    </source>
</evidence>
<dbReference type="PROSITE" id="PS50835">
    <property type="entry name" value="IG_LIKE"/>
    <property type="match status" value="1"/>
</dbReference>
<keyword evidence="5" id="KW-0472">Membrane</keyword>
<dbReference type="Gene3D" id="2.60.40.10">
    <property type="entry name" value="Immunoglobulins"/>
    <property type="match status" value="3"/>
</dbReference>
<dbReference type="Ensembl" id="ENSPEMT00000023343.2">
    <property type="protein sequence ID" value="ENSPEMP00000019008.1"/>
    <property type="gene ID" value="ENSPEMG00000017434.2"/>
</dbReference>